<dbReference type="InterPro" id="IPR011650">
    <property type="entry name" value="Peptidase_M20_dimer"/>
</dbReference>
<dbReference type="PIRSF" id="PIRSF037238">
    <property type="entry name" value="Carboxypeptidase_G2"/>
    <property type="match status" value="1"/>
</dbReference>
<dbReference type="PANTHER" id="PTHR43808">
    <property type="entry name" value="ACETYLORNITHINE DEACETYLASE"/>
    <property type="match status" value="1"/>
</dbReference>
<reference evidence="7" key="2">
    <citation type="submission" date="2020-09" db="EMBL/GenBank/DDBJ databases">
        <authorList>
            <person name="Sun Q."/>
            <person name="Kim S."/>
        </authorList>
    </citation>
    <scope>NUCLEOTIDE SEQUENCE</scope>
    <source>
        <strain evidence="7">KCTC 42651</strain>
    </source>
</reference>
<keyword evidence="3" id="KW-0378">Hydrolase</keyword>
<accession>A0A918XP49</accession>
<dbReference type="InterPro" id="IPR036264">
    <property type="entry name" value="Bact_exopeptidase_dim_dom"/>
</dbReference>
<name>A0A918XP49_9PROT</name>
<evidence type="ECO:0000256" key="3">
    <source>
        <dbReference type="ARBA" id="ARBA00022801"/>
    </source>
</evidence>
<dbReference type="InterPro" id="IPR001261">
    <property type="entry name" value="ArgE/DapE_CS"/>
</dbReference>
<organism evidence="7 8">
    <name type="scientific">Thalassobaculum fulvum</name>
    <dbReference type="NCBI Taxonomy" id="1633335"/>
    <lineage>
        <taxon>Bacteria</taxon>
        <taxon>Pseudomonadati</taxon>
        <taxon>Pseudomonadota</taxon>
        <taxon>Alphaproteobacteria</taxon>
        <taxon>Rhodospirillales</taxon>
        <taxon>Thalassobaculaceae</taxon>
        <taxon>Thalassobaculum</taxon>
    </lineage>
</organism>
<dbReference type="AlphaFoldDB" id="A0A918XP49"/>
<evidence type="ECO:0000313" key="7">
    <source>
        <dbReference type="EMBL" id="GHD41085.1"/>
    </source>
</evidence>
<keyword evidence="4" id="KW-0862">Zinc</keyword>
<reference evidence="7" key="1">
    <citation type="journal article" date="2014" name="Int. J. Syst. Evol. Microbiol.">
        <title>Complete genome sequence of Corynebacterium casei LMG S-19264T (=DSM 44701T), isolated from a smear-ripened cheese.</title>
        <authorList>
            <consortium name="US DOE Joint Genome Institute (JGI-PGF)"/>
            <person name="Walter F."/>
            <person name="Albersmeier A."/>
            <person name="Kalinowski J."/>
            <person name="Ruckert C."/>
        </authorList>
    </citation>
    <scope>NUCLEOTIDE SEQUENCE</scope>
    <source>
        <strain evidence="7">KCTC 42651</strain>
    </source>
</reference>
<dbReference type="Pfam" id="PF07687">
    <property type="entry name" value="M20_dimer"/>
    <property type="match status" value="1"/>
</dbReference>
<evidence type="ECO:0000313" key="8">
    <source>
        <dbReference type="Proteomes" id="UP000630353"/>
    </source>
</evidence>
<dbReference type="EMBL" id="BMZS01000001">
    <property type="protein sequence ID" value="GHD41085.1"/>
    <property type="molecule type" value="Genomic_DNA"/>
</dbReference>
<protein>
    <submittedName>
        <fullName evidence="7">Peptidase M20</fullName>
    </submittedName>
</protein>
<keyword evidence="8" id="KW-1185">Reference proteome</keyword>
<evidence type="ECO:0000259" key="6">
    <source>
        <dbReference type="Pfam" id="PF07687"/>
    </source>
</evidence>
<evidence type="ECO:0000256" key="1">
    <source>
        <dbReference type="ARBA" id="ARBA00001947"/>
    </source>
</evidence>
<dbReference type="Gene3D" id="3.40.630.10">
    <property type="entry name" value="Zn peptidases"/>
    <property type="match status" value="1"/>
</dbReference>
<dbReference type="Pfam" id="PF01546">
    <property type="entry name" value="Peptidase_M20"/>
    <property type="match status" value="1"/>
</dbReference>
<proteinExistence type="predicted"/>
<comment type="cofactor">
    <cofactor evidence="1">
        <name>Zn(2+)</name>
        <dbReference type="ChEBI" id="CHEBI:29105"/>
    </cofactor>
</comment>
<dbReference type="InterPro" id="IPR017150">
    <property type="entry name" value="Pept_M20_glutamate_carboxypep"/>
</dbReference>
<evidence type="ECO:0000256" key="4">
    <source>
        <dbReference type="ARBA" id="ARBA00022833"/>
    </source>
</evidence>
<feature type="domain" description="Peptidase M20 dimerisation" evidence="6">
    <location>
        <begin position="188"/>
        <end position="290"/>
    </location>
</feature>
<feature type="active site" description="Proton acceptor" evidence="5">
    <location>
        <position position="153"/>
    </location>
</feature>
<dbReference type="PANTHER" id="PTHR43808:SF9">
    <property type="entry name" value="BLL0789 PROTEIN"/>
    <property type="match status" value="1"/>
</dbReference>
<evidence type="ECO:0000256" key="5">
    <source>
        <dbReference type="PIRSR" id="PIRSR037238-1"/>
    </source>
</evidence>
<dbReference type="InterPro" id="IPR050072">
    <property type="entry name" value="Peptidase_M20A"/>
</dbReference>
<dbReference type="GO" id="GO:0016787">
    <property type="term" value="F:hydrolase activity"/>
    <property type="evidence" value="ECO:0007669"/>
    <property type="project" value="UniProtKB-KW"/>
</dbReference>
<dbReference type="Proteomes" id="UP000630353">
    <property type="component" value="Unassembled WGS sequence"/>
</dbReference>
<evidence type="ECO:0000256" key="2">
    <source>
        <dbReference type="ARBA" id="ARBA00022723"/>
    </source>
</evidence>
<dbReference type="InterPro" id="IPR002933">
    <property type="entry name" value="Peptidase_M20"/>
</dbReference>
<dbReference type="CDD" id="cd03885">
    <property type="entry name" value="M20_CPDG2"/>
    <property type="match status" value="1"/>
</dbReference>
<keyword evidence="2" id="KW-0479">Metal-binding</keyword>
<dbReference type="SUPFAM" id="SSF55031">
    <property type="entry name" value="Bacterial exopeptidase dimerisation domain"/>
    <property type="match status" value="1"/>
</dbReference>
<dbReference type="GO" id="GO:0046872">
    <property type="term" value="F:metal ion binding"/>
    <property type="evidence" value="ECO:0007669"/>
    <property type="project" value="UniProtKB-KW"/>
</dbReference>
<sequence>MPSATPEQQAAILGWLDQQRPAMTALLETLVNIDSGSYNKAGVDAVGRAIEEWFEAEGIPTDRVPHGEFGDCIRAHVSGGQGNRPVLLMGHRDTVFPDGEAARRPFTVDGDIAYGPGVADMKAGLVMNAFVLAAFKRFGGAPYPLMGLYTSDEEIASPSSRPVIENEARTARVVFNAEPGRESGNAVIGRKGASFFKFRITGVPAHSGGQHEKGISAIGELAAKITELHKLTDYEVGTTVNVGIVSGGNAVNMVAPHAEAEVDVRFKTMAARDAAWQRITEILETAYVPGTSTEIVESRGFLPLTQSPESKEIFDVYTRAGADVGLTIGGEFTGGSADSGFTAQVGAPTVCGTGPVGGRAHTPEEYMRLDTMVPRAKTVALAIMRLGA</sequence>
<feature type="active site" evidence="5">
    <location>
        <position position="93"/>
    </location>
</feature>
<dbReference type="Gene3D" id="3.30.70.360">
    <property type="match status" value="1"/>
</dbReference>
<comment type="caution">
    <text evidence="7">The sequence shown here is derived from an EMBL/GenBank/DDBJ whole genome shotgun (WGS) entry which is preliminary data.</text>
</comment>
<gene>
    <name evidence="7" type="ORF">GCM10017083_05030</name>
</gene>
<dbReference type="PROSITE" id="PS00758">
    <property type="entry name" value="ARGE_DAPE_CPG2_1"/>
    <property type="match status" value="1"/>
</dbReference>
<dbReference type="SUPFAM" id="SSF53187">
    <property type="entry name" value="Zn-dependent exopeptidases"/>
    <property type="match status" value="1"/>
</dbReference>
<dbReference type="RefSeq" id="WP_229836253.1">
    <property type="nucleotide sequence ID" value="NZ_BMZS01000001.1"/>
</dbReference>